<organism evidence="7 8">
    <name type="scientific">Ceratodon purpureus</name>
    <name type="common">Fire moss</name>
    <name type="synonym">Dicranum purpureum</name>
    <dbReference type="NCBI Taxonomy" id="3225"/>
    <lineage>
        <taxon>Eukaryota</taxon>
        <taxon>Viridiplantae</taxon>
        <taxon>Streptophyta</taxon>
        <taxon>Embryophyta</taxon>
        <taxon>Bryophyta</taxon>
        <taxon>Bryophytina</taxon>
        <taxon>Bryopsida</taxon>
        <taxon>Dicranidae</taxon>
        <taxon>Pseudoditrichales</taxon>
        <taxon>Ditrichaceae</taxon>
        <taxon>Ceratodon</taxon>
    </lineage>
</organism>
<name>A0A8T0GGQ5_CERPU</name>
<feature type="transmembrane region" description="Helical" evidence="6">
    <location>
        <begin position="274"/>
        <end position="296"/>
    </location>
</feature>
<dbReference type="Pfam" id="PF04142">
    <property type="entry name" value="Nuc_sug_transp"/>
    <property type="match status" value="1"/>
</dbReference>
<dbReference type="SUPFAM" id="SSF103481">
    <property type="entry name" value="Multidrug resistance efflux transporter EmrE"/>
    <property type="match status" value="1"/>
</dbReference>
<keyword evidence="4 6" id="KW-1133">Transmembrane helix</keyword>
<evidence type="ECO:0000313" key="8">
    <source>
        <dbReference type="Proteomes" id="UP000822688"/>
    </source>
</evidence>
<evidence type="ECO:0000256" key="2">
    <source>
        <dbReference type="ARBA" id="ARBA00006447"/>
    </source>
</evidence>
<feature type="transmembrane region" description="Helical" evidence="6">
    <location>
        <begin position="317"/>
        <end position="342"/>
    </location>
</feature>
<feature type="transmembrane region" description="Helical" evidence="6">
    <location>
        <begin position="40"/>
        <end position="60"/>
    </location>
</feature>
<evidence type="ECO:0000256" key="3">
    <source>
        <dbReference type="ARBA" id="ARBA00022692"/>
    </source>
</evidence>
<dbReference type="InterPro" id="IPR037185">
    <property type="entry name" value="EmrE-like"/>
</dbReference>
<evidence type="ECO:0000313" key="7">
    <source>
        <dbReference type="EMBL" id="KAG0557727.1"/>
    </source>
</evidence>
<evidence type="ECO:0000256" key="5">
    <source>
        <dbReference type="ARBA" id="ARBA00023136"/>
    </source>
</evidence>
<dbReference type="PIRSF" id="PIRSF005799">
    <property type="entry name" value="UDP-gal_transpt"/>
    <property type="match status" value="1"/>
</dbReference>
<dbReference type="EMBL" id="CM026432">
    <property type="protein sequence ID" value="KAG0557727.1"/>
    <property type="molecule type" value="Genomic_DNA"/>
</dbReference>
<dbReference type="InterPro" id="IPR007271">
    <property type="entry name" value="Nuc_sug_transpt"/>
</dbReference>
<protein>
    <submittedName>
        <fullName evidence="7">Uncharacterized protein</fullName>
    </submittedName>
</protein>
<feature type="transmembrane region" description="Helical" evidence="6">
    <location>
        <begin position="147"/>
        <end position="163"/>
    </location>
</feature>
<proteinExistence type="inferred from homology"/>
<dbReference type="GO" id="GO:0015165">
    <property type="term" value="F:pyrimidine nucleotide-sugar transmembrane transporter activity"/>
    <property type="evidence" value="ECO:0007669"/>
    <property type="project" value="InterPro"/>
</dbReference>
<dbReference type="AlphaFoldDB" id="A0A8T0GGQ5"/>
<keyword evidence="5 6" id="KW-0472">Membrane</keyword>
<reference evidence="7 8" key="1">
    <citation type="submission" date="2020-06" db="EMBL/GenBank/DDBJ databases">
        <title>WGS assembly of Ceratodon purpureus strain R40.</title>
        <authorList>
            <person name="Carey S.B."/>
            <person name="Jenkins J."/>
            <person name="Shu S."/>
            <person name="Lovell J.T."/>
            <person name="Sreedasyam A."/>
            <person name="Maumus F."/>
            <person name="Tiley G.P."/>
            <person name="Fernandez-Pozo N."/>
            <person name="Barry K."/>
            <person name="Chen C."/>
            <person name="Wang M."/>
            <person name="Lipzen A."/>
            <person name="Daum C."/>
            <person name="Saski C.A."/>
            <person name="Payton A.C."/>
            <person name="Mcbreen J.C."/>
            <person name="Conrad R.E."/>
            <person name="Kollar L.M."/>
            <person name="Olsson S."/>
            <person name="Huttunen S."/>
            <person name="Landis J.B."/>
            <person name="Wickett N.J."/>
            <person name="Johnson M.G."/>
            <person name="Rensing S.A."/>
            <person name="Grimwood J."/>
            <person name="Schmutz J."/>
            <person name="Mcdaniel S.F."/>
        </authorList>
    </citation>
    <scope>NUCLEOTIDE SEQUENCE [LARGE SCALE GENOMIC DNA]</scope>
    <source>
        <strain evidence="7 8">R40</strain>
    </source>
</reference>
<feature type="transmembrane region" description="Helical" evidence="6">
    <location>
        <begin position="198"/>
        <end position="222"/>
    </location>
</feature>
<evidence type="ECO:0000256" key="1">
    <source>
        <dbReference type="ARBA" id="ARBA00004141"/>
    </source>
</evidence>
<comment type="similarity">
    <text evidence="2">Belongs to the nucleotide-sugar transporter family. CMP-Sialate:CMP antiporter (TC 2.A.7.12) subfamily.</text>
</comment>
<evidence type="ECO:0000256" key="6">
    <source>
        <dbReference type="SAM" id="Phobius"/>
    </source>
</evidence>
<evidence type="ECO:0000256" key="4">
    <source>
        <dbReference type="ARBA" id="ARBA00022989"/>
    </source>
</evidence>
<comment type="subcellular location">
    <subcellularLocation>
        <location evidence="1">Membrane</location>
        <topology evidence="1">Multi-pass membrane protein</topology>
    </subcellularLocation>
</comment>
<dbReference type="PANTHER" id="PTHR10231">
    <property type="entry name" value="NUCLEOTIDE-SUGAR TRANSMEMBRANE TRANSPORTER"/>
    <property type="match status" value="1"/>
</dbReference>
<sequence length="418" mass="46559">MQLDAMAECQHCGSKAAHHVSRAYDRQQSVLPQIRRSLKVMLVVGDCFFIGCQPVLVYMAKVDGKFLFAPVSVNFLTEIVKILFTLLGLLWHMRSQEKGEKSLFSSAVMIKAAKANWMLAIPASMYAINNYLKFSMQLYFQPSTVKMLGNLKLLVIALLLKMLMRKRFSIMQWECLILLLIGVSVNQLQTASVDATAIAIPLATAAYVSTLMYVTVPALASVYSEKFLKTQFETNIHLQNLSLYGYGALFNLIAICAQNIYLDGGIHLNILEGHSFTTMLLICNNAAQGILSSFFFKYADTILKKYSSTVATIFTGLLSYFLFGHALTINFVLGCSIVLISMHQYYSYENSSKVADQNGQHFDSKSSDIGLSKKNHSNLNEAMLKDANLALPSHIIGVMGEREPLLSRTFSSPRVQKV</sequence>
<feature type="transmembrane region" description="Helical" evidence="6">
    <location>
        <begin position="103"/>
        <end position="127"/>
    </location>
</feature>
<accession>A0A8T0GGQ5</accession>
<dbReference type="GO" id="GO:0000139">
    <property type="term" value="C:Golgi membrane"/>
    <property type="evidence" value="ECO:0007669"/>
    <property type="project" value="InterPro"/>
</dbReference>
<feature type="transmembrane region" description="Helical" evidence="6">
    <location>
        <begin position="66"/>
        <end position="91"/>
    </location>
</feature>
<keyword evidence="8" id="KW-1185">Reference proteome</keyword>
<feature type="transmembrane region" description="Helical" evidence="6">
    <location>
        <begin position="175"/>
        <end position="192"/>
    </location>
</feature>
<dbReference type="Proteomes" id="UP000822688">
    <property type="component" value="Chromosome 11"/>
</dbReference>
<comment type="caution">
    <text evidence="7">The sequence shown here is derived from an EMBL/GenBank/DDBJ whole genome shotgun (WGS) entry which is preliminary data.</text>
</comment>
<gene>
    <name evidence="7" type="ORF">KC19_11G152700</name>
</gene>
<feature type="transmembrane region" description="Helical" evidence="6">
    <location>
        <begin position="243"/>
        <end position="262"/>
    </location>
</feature>
<keyword evidence="3 6" id="KW-0812">Transmembrane</keyword>